<comment type="catalytic activity">
    <reaction evidence="1 8">
        <text>3-dehydroquinate = 3-dehydroshikimate + H2O</text>
        <dbReference type="Rhea" id="RHEA:21096"/>
        <dbReference type="ChEBI" id="CHEBI:15377"/>
        <dbReference type="ChEBI" id="CHEBI:16630"/>
        <dbReference type="ChEBI" id="CHEBI:32364"/>
        <dbReference type="EC" id="4.2.1.10"/>
    </reaction>
</comment>
<dbReference type="PANTHER" id="PTHR21272">
    <property type="entry name" value="CATABOLIC 3-DEHYDROQUINASE"/>
    <property type="match status" value="1"/>
</dbReference>
<dbReference type="Pfam" id="PF01220">
    <property type="entry name" value="DHquinase_II"/>
    <property type="match status" value="1"/>
</dbReference>
<evidence type="ECO:0000256" key="2">
    <source>
        <dbReference type="ARBA" id="ARBA00004902"/>
    </source>
</evidence>
<dbReference type="NCBIfam" id="NF003807">
    <property type="entry name" value="PRK05395.1-4"/>
    <property type="match status" value="1"/>
</dbReference>
<feature type="binding site" evidence="8 10">
    <location>
        <position position="78"/>
    </location>
    <ligand>
        <name>substrate</name>
    </ligand>
</feature>
<evidence type="ECO:0000256" key="4">
    <source>
        <dbReference type="ARBA" id="ARBA00011193"/>
    </source>
</evidence>
<keyword evidence="7 8" id="KW-0456">Lyase</keyword>
<evidence type="ECO:0000256" key="8">
    <source>
        <dbReference type="HAMAP-Rule" id="MF_00169"/>
    </source>
</evidence>
<comment type="function">
    <text evidence="8">Catalyzes a trans-dehydration via an enolate intermediate.</text>
</comment>
<comment type="similarity">
    <text evidence="3 8">Belongs to the type-II 3-dehydroquinase family.</text>
</comment>
<dbReference type="Proteomes" id="UP000239863">
    <property type="component" value="Unassembled WGS sequence"/>
</dbReference>
<keyword evidence="6 8" id="KW-0057">Aromatic amino acid biosynthesis</keyword>
<comment type="subunit">
    <text evidence="4 8">Homododecamer.</text>
</comment>
<dbReference type="PROSITE" id="PS01029">
    <property type="entry name" value="DEHYDROQUINASE_II"/>
    <property type="match status" value="1"/>
</dbReference>
<dbReference type="HAMAP" id="MF_00169">
    <property type="entry name" value="AroQ"/>
    <property type="match status" value="1"/>
</dbReference>
<dbReference type="Gene3D" id="3.40.50.9100">
    <property type="entry name" value="Dehydroquinase, class II"/>
    <property type="match status" value="1"/>
</dbReference>
<dbReference type="EMBL" id="PTIS01000001">
    <property type="protein sequence ID" value="PPK49775.1"/>
    <property type="molecule type" value="Genomic_DNA"/>
</dbReference>
<sequence length="151" mass="16902">MKIFVINGPNLNRLGKREVNIYGDLSLGEINKKITEHFKNQAEICFFQSNDEGEIISVIGEADEKYDAIVINPAAYSHYSIAILDALKGISIPSVEVHLSNIYKREDFRKISVTANAAIGVISGLGWKGYILAIEFLLNEYKDIHKNNIFA</sequence>
<feature type="site" description="Transition state stabilizer" evidence="8 11">
    <location>
        <position position="17"/>
    </location>
</feature>
<keyword evidence="8" id="KW-0028">Amino-acid biosynthesis</keyword>
<evidence type="ECO:0000256" key="11">
    <source>
        <dbReference type="PIRSR" id="PIRSR001399-3"/>
    </source>
</evidence>
<comment type="caution">
    <text evidence="12">The sequence shown here is derived from an EMBL/GenBank/DDBJ whole genome shotgun (WGS) entry which is preliminary data.</text>
</comment>
<dbReference type="InterPro" id="IPR036441">
    <property type="entry name" value="DHquinase_II_sf"/>
</dbReference>
<dbReference type="NCBIfam" id="TIGR01088">
    <property type="entry name" value="aroQ"/>
    <property type="match status" value="1"/>
</dbReference>
<evidence type="ECO:0000313" key="13">
    <source>
        <dbReference type="Proteomes" id="UP000239863"/>
    </source>
</evidence>
<dbReference type="PANTHER" id="PTHR21272:SF3">
    <property type="entry name" value="CATABOLIC 3-DEHYDROQUINASE"/>
    <property type="match status" value="1"/>
</dbReference>
<feature type="active site" description="Proton donor" evidence="8 9">
    <location>
        <position position="98"/>
    </location>
</feature>
<evidence type="ECO:0000256" key="3">
    <source>
        <dbReference type="ARBA" id="ARBA00011037"/>
    </source>
</evidence>
<reference evidence="12 13" key="1">
    <citation type="submission" date="2018-02" db="EMBL/GenBank/DDBJ databases">
        <title>Genomic Encyclopedia of Archaeal and Bacterial Type Strains, Phase II (KMG-II): from individual species to whole genera.</title>
        <authorList>
            <person name="Goeker M."/>
        </authorList>
    </citation>
    <scope>NUCLEOTIDE SEQUENCE [LARGE SCALE GENOMIC DNA]</scope>
    <source>
        <strain evidence="12 13">DSM 15099</strain>
    </source>
</reference>
<dbReference type="InterPro" id="IPR001874">
    <property type="entry name" value="DHquinase_II"/>
</dbReference>
<evidence type="ECO:0000256" key="7">
    <source>
        <dbReference type="ARBA" id="ARBA00023239"/>
    </source>
</evidence>
<feature type="binding site" evidence="8 10">
    <location>
        <position position="72"/>
    </location>
    <ligand>
        <name>substrate</name>
    </ligand>
</feature>
<dbReference type="OrthoDB" id="9790793at2"/>
<dbReference type="GO" id="GO:0009073">
    <property type="term" value="P:aromatic amino acid family biosynthetic process"/>
    <property type="evidence" value="ECO:0007669"/>
    <property type="project" value="UniProtKB-KW"/>
</dbReference>
<dbReference type="NCBIfam" id="NF003806">
    <property type="entry name" value="PRK05395.1-3"/>
    <property type="match status" value="1"/>
</dbReference>
<evidence type="ECO:0000256" key="10">
    <source>
        <dbReference type="PIRSR" id="PIRSR001399-2"/>
    </source>
</evidence>
<dbReference type="EC" id="4.2.1.10" evidence="5 8"/>
<dbReference type="GO" id="GO:0003855">
    <property type="term" value="F:3-dehydroquinate dehydratase activity"/>
    <property type="evidence" value="ECO:0007669"/>
    <property type="project" value="UniProtKB-UniRule"/>
</dbReference>
<feature type="binding site" evidence="8 10">
    <location>
        <position position="85"/>
    </location>
    <ligand>
        <name>substrate</name>
    </ligand>
</feature>
<evidence type="ECO:0000256" key="5">
    <source>
        <dbReference type="ARBA" id="ARBA00012060"/>
    </source>
</evidence>
<dbReference type="NCBIfam" id="NF003805">
    <property type="entry name" value="PRK05395.1-2"/>
    <property type="match status" value="1"/>
</dbReference>
<accession>A0A2S6G1X7</accession>
<organism evidence="12 13">
    <name type="scientific">Clostridium algidicarnis DSM 15099</name>
    <dbReference type="NCBI Taxonomy" id="1121295"/>
    <lineage>
        <taxon>Bacteria</taxon>
        <taxon>Bacillati</taxon>
        <taxon>Bacillota</taxon>
        <taxon>Clostridia</taxon>
        <taxon>Eubacteriales</taxon>
        <taxon>Clostridiaceae</taxon>
        <taxon>Clostridium</taxon>
    </lineage>
</organism>
<feature type="active site" description="Proton acceptor" evidence="8 9">
    <location>
        <position position="22"/>
    </location>
</feature>
<evidence type="ECO:0000313" key="12">
    <source>
        <dbReference type="EMBL" id="PPK49775.1"/>
    </source>
</evidence>
<dbReference type="PIRSF" id="PIRSF001399">
    <property type="entry name" value="DHquinase_II"/>
    <property type="match status" value="1"/>
</dbReference>
<feature type="binding site" evidence="8 10">
    <location>
        <begin position="99"/>
        <end position="100"/>
    </location>
    <ligand>
        <name>substrate</name>
    </ligand>
</feature>
<evidence type="ECO:0000256" key="1">
    <source>
        <dbReference type="ARBA" id="ARBA00001864"/>
    </source>
</evidence>
<evidence type="ECO:0000256" key="6">
    <source>
        <dbReference type="ARBA" id="ARBA00023141"/>
    </source>
</evidence>
<name>A0A2S6G1X7_9CLOT</name>
<gene>
    <name evidence="8" type="primary">aroQ</name>
    <name evidence="12" type="ORF">BD821_101441</name>
</gene>
<dbReference type="SUPFAM" id="SSF52304">
    <property type="entry name" value="Type II 3-dehydroquinate dehydratase"/>
    <property type="match status" value="1"/>
</dbReference>
<dbReference type="UniPathway" id="UPA00053">
    <property type="reaction ID" value="UER00086"/>
</dbReference>
<dbReference type="InterPro" id="IPR018509">
    <property type="entry name" value="DHquinase_II_CS"/>
</dbReference>
<dbReference type="CDD" id="cd00466">
    <property type="entry name" value="DHQase_II"/>
    <property type="match status" value="1"/>
</dbReference>
<dbReference type="RefSeq" id="WP_104409084.1">
    <property type="nucleotide sequence ID" value="NZ_PTIS01000001.1"/>
</dbReference>
<comment type="pathway">
    <text evidence="2 8">Metabolic intermediate biosynthesis; chorismate biosynthesis; chorismate from D-erythrose 4-phosphate and phosphoenolpyruvate: step 3/7.</text>
</comment>
<dbReference type="GO" id="GO:0008652">
    <property type="term" value="P:amino acid biosynthetic process"/>
    <property type="evidence" value="ECO:0007669"/>
    <property type="project" value="UniProtKB-KW"/>
</dbReference>
<dbReference type="GO" id="GO:0009423">
    <property type="term" value="P:chorismate biosynthetic process"/>
    <property type="evidence" value="ECO:0007669"/>
    <property type="project" value="UniProtKB-UniRule"/>
</dbReference>
<feature type="binding site" evidence="8 10">
    <location>
        <position position="109"/>
    </location>
    <ligand>
        <name>substrate</name>
    </ligand>
</feature>
<protein>
    <recommendedName>
        <fullName evidence="5 8">3-dehydroquinate dehydratase</fullName>
        <shortName evidence="8">3-dehydroquinase</shortName>
        <ecNumber evidence="5 8">4.2.1.10</ecNumber>
    </recommendedName>
    <alternativeName>
        <fullName evidence="8">Type II DHQase</fullName>
    </alternativeName>
</protein>
<dbReference type="STRING" id="37659.GCA_000703125_02512"/>
<dbReference type="AlphaFoldDB" id="A0A2S6G1X7"/>
<dbReference type="GO" id="GO:0019631">
    <property type="term" value="P:quinate catabolic process"/>
    <property type="evidence" value="ECO:0007669"/>
    <property type="project" value="TreeGrafter"/>
</dbReference>
<proteinExistence type="inferred from homology"/>
<evidence type="ECO:0000256" key="9">
    <source>
        <dbReference type="PIRSR" id="PIRSR001399-1"/>
    </source>
</evidence>